<feature type="coiled-coil region" evidence="5">
    <location>
        <begin position="96"/>
        <end position="123"/>
    </location>
</feature>
<evidence type="ECO:0000313" key="8">
    <source>
        <dbReference type="Proteomes" id="UP000756132"/>
    </source>
</evidence>
<name>A0A9Q8PII9_PASFU</name>
<dbReference type="EMBL" id="CP090172">
    <property type="protein sequence ID" value="UJO23062.1"/>
    <property type="molecule type" value="Genomic_DNA"/>
</dbReference>
<dbReference type="InterPro" id="IPR017907">
    <property type="entry name" value="Znf_RING_CS"/>
</dbReference>
<dbReference type="Proteomes" id="UP000756132">
    <property type="component" value="Chromosome 10"/>
</dbReference>
<dbReference type="OrthoDB" id="1630758at2759"/>
<dbReference type="PROSITE" id="PS00518">
    <property type="entry name" value="ZF_RING_1"/>
    <property type="match status" value="1"/>
</dbReference>
<keyword evidence="2 4" id="KW-0863">Zinc-finger</keyword>
<evidence type="ECO:0000256" key="2">
    <source>
        <dbReference type="ARBA" id="ARBA00022771"/>
    </source>
</evidence>
<accession>A0A9Q8PII9</accession>
<dbReference type="Pfam" id="PF13923">
    <property type="entry name" value="zf-C3HC4_2"/>
    <property type="match status" value="1"/>
</dbReference>
<proteinExistence type="predicted"/>
<evidence type="ECO:0000256" key="3">
    <source>
        <dbReference type="ARBA" id="ARBA00022833"/>
    </source>
</evidence>
<keyword evidence="3" id="KW-0862">Zinc</keyword>
<dbReference type="SUPFAM" id="SSF57850">
    <property type="entry name" value="RING/U-box"/>
    <property type="match status" value="1"/>
</dbReference>
<reference evidence="7" key="1">
    <citation type="submission" date="2021-12" db="EMBL/GenBank/DDBJ databases">
        <authorList>
            <person name="Zaccaron A."/>
            <person name="Stergiopoulos I."/>
        </authorList>
    </citation>
    <scope>NUCLEOTIDE SEQUENCE</scope>
    <source>
        <strain evidence="7">Race5_Kim</strain>
    </source>
</reference>
<keyword evidence="5" id="KW-0175">Coiled coil</keyword>
<sequence length="181" mass="20851">MKSAAHSSTVDVLQDIHAPVKTACDHTFCRECLTQRLEDSATCPECRNKLFEPEAREEEEEEDDDDRLDYVALVARLYAKQAYFDVAFEAASAARLEAQRAELAELDARNAALQVEIDELFQDELEGDWDDACLEATHYQPSVHSQEAELEEDQEIAGRWSWWIPKFVRYMLSMMSHNVQF</sequence>
<evidence type="ECO:0000256" key="1">
    <source>
        <dbReference type="ARBA" id="ARBA00022723"/>
    </source>
</evidence>
<dbReference type="PROSITE" id="PS50089">
    <property type="entry name" value="ZF_RING_2"/>
    <property type="match status" value="1"/>
</dbReference>
<reference evidence="7" key="2">
    <citation type="journal article" date="2022" name="Microb. Genom.">
        <title>A chromosome-scale genome assembly of the tomato pathogen Cladosporium fulvum reveals a compartmentalized genome architecture and the presence of a dispensable chromosome.</title>
        <authorList>
            <person name="Zaccaron A.Z."/>
            <person name="Chen L.H."/>
            <person name="Samaras A."/>
            <person name="Stergiopoulos I."/>
        </authorList>
    </citation>
    <scope>NUCLEOTIDE SEQUENCE</scope>
    <source>
        <strain evidence="7">Race5_Kim</strain>
    </source>
</reference>
<dbReference type="InterPro" id="IPR013083">
    <property type="entry name" value="Znf_RING/FYVE/PHD"/>
</dbReference>
<dbReference type="AlphaFoldDB" id="A0A9Q8PII9"/>
<evidence type="ECO:0000313" key="7">
    <source>
        <dbReference type="EMBL" id="UJO23062.1"/>
    </source>
</evidence>
<evidence type="ECO:0000256" key="4">
    <source>
        <dbReference type="PROSITE-ProRule" id="PRU00175"/>
    </source>
</evidence>
<feature type="domain" description="RING-type" evidence="6">
    <location>
        <begin position="24"/>
        <end position="47"/>
    </location>
</feature>
<dbReference type="GO" id="GO:0008270">
    <property type="term" value="F:zinc ion binding"/>
    <property type="evidence" value="ECO:0007669"/>
    <property type="project" value="UniProtKB-KW"/>
</dbReference>
<dbReference type="GeneID" id="71992322"/>
<evidence type="ECO:0000256" key="5">
    <source>
        <dbReference type="SAM" id="Coils"/>
    </source>
</evidence>
<evidence type="ECO:0000259" key="6">
    <source>
        <dbReference type="PROSITE" id="PS50089"/>
    </source>
</evidence>
<gene>
    <name evidence="7" type="ORF">CLAFUR5_12444</name>
</gene>
<dbReference type="InterPro" id="IPR001841">
    <property type="entry name" value="Znf_RING"/>
</dbReference>
<organism evidence="7 8">
    <name type="scientific">Passalora fulva</name>
    <name type="common">Tomato leaf mold</name>
    <name type="synonym">Cladosporium fulvum</name>
    <dbReference type="NCBI Taxonomy" id="5499"/>
    <lineage>
        <taxon>Eukaryota</taxon>
        <taxon>Fungi</taxon>
        <taxon>Dikarya</taxon>
        <taxon>Ascomycota</taxon>
        <taxon>Pezizomycotina</taxon>
        <taxon>Dothideomycetes</taxon>
        <taxon>Dothideomycetidae</taxon>
        <taxon>Mycosphaerellales</taxon>
        <taxon>Mycosphaerellaceae</taxon>
        <taxon>Fulvia</taxon>
    </lineage>
</organism>
<protein>
    <recommendedName>
        <fullName evidence="6">RING-type domain-containing protein</fullName>
    </recommendedName>
</protein>
<dbReference type="RefSeq" id="XP_047767428.1">
    <property type="nucleotide sequence ID" value="XM_047911592.1"/>
</dbReference>
<dbReference type="Gene3D" id="3.30.40.10">
    <property type="entry name" value="Zinc/RING finger domain, C3HC4 (zinc finger)"/>
    <property type="match status" value="1"/>
</dbReference>
<dbReference type="KEGG" id="ffu:CLAFUR5_12444"/>
<keyword evidence="8" id="KW-1185">Reference proteome</keyword>
<keyword evidence="1" id="KW-0479">Metal-binding</keyword>